<protein>
    <submittedName>
        <fullName evidence="5">ABC transporter substrate-binding protein</fullName>
    </submittedName>
</protein>
<dbReference type="PANTHER" id="PTHR30483">
    <property type="entry name" value="LEUCINE-SPECIFIC-BINDING PROTEIN"/>
    <property type="match status" value="1"/>
</dbReference>
<dbReference type="SUPFAM" id="SSF53822">
    <property type="entry name" value="Periplasmic binding protein-like I"/>
    <property type="match status" value="1"/>
</dbReference>
<dbReference type="EMBL" id="JACNJD010000233">
    <property type="protein sequence ID" value="MBC8177758.1"/>
    <property type="molecule type" value="Genomic_DNA"/>
</dbReference>
<evidence type="ECO:0000259" key="4">
    <source>
        <dbReference type="Pfam" id="PF13458"/>
    </source>
</evidence>
<comment type="caution">
    <text evidence="5">The sequence shown here is derived from an EMBL/GenBank/DDBJ whole genome shotgun (WGS) entry which is preliminary data.</text>
</comment>
<feature type="domain" description="Leucine-binding protein" evidence="4">
    <location>
        <begin position="56"/>
        <end position="416"/>
    </location>
</feature>
<organism evidence="5 6">
    <name type="scientific">Candidatus Desulfacyla euxinica</name>
    <dbReference type="NCBI Taxonomy" id="2841693"/>
    <lineage>
        <taxon>Bacteria</taxon>
        <taxon>Deltaproteobacteria</taxon>
        <taxon>Candidatus Desulfacyla</taxon>
    </lineage>
</organism>
<dbReference type="InterPro" id="IPR051010">
    <property type="entry name" value="BCAA_transport"/>
</dbReference>
<sequence>MKTKKMFYLPLIIFCSLCFFALPQAMAEVNARFDASKMGDMYDFDPNNPVIPTGDTIKIAVVASFSGPAAVVGQIYFICAQWAAHDINQRGGILVDGKKKLVQIIKADTQSKPAVAKKVCERMVLKEKVHVLWGTNGSHIMKVINQVAKKYKVIAQCTAALSDELYDATNFTRYSFMTSFSCDQIGRAAAYYYGKIRKKETKFYILCQDYLFGHSMAKGFKNGLKEYFPEAKIVGEDYHKLFLKDFAPFLTKVKASGAEAIYTGDWIPDAANLLKQARQMGIKLPLINTFVDEPNFLHEVGVEGTEGLLNINQYAAPNPAFKTHDEVKGYMAWNDLWRNKWTAPYNTWLYKHPAGNIGSYTQQTYWLLSVIERAGSTDPEKIIKVWEGDSYQIANGKVLTMRPCDHKTIQDLAAIEYVPPVQQSQSFNIPPFYYFKGCSNAGPIYKIPADKVEPLMDMKLKRCQ</sequence>
<proteinExistence type="inferred from homology"/>
<gene>
    <name evidence="5" type="ORF">H8E19_10170</name>
</gene>
<feature type="signal peptide" evidence="3">
    <location>
        <begin position="1"/>
        <end position="27"/>
    </location>
</feature>
<keyword evidence="2 3" id="KW-0732">Signal</keyword>
<reference evidence="5 6" key="1">
    <citation type="submission" date="2020-08" db="EMBL/GenBank/DDBJ databases">
        <title>Bridging the membrane lipid divide: bacteria of the FCB group superphylum have the potential to synthesize archaeal ether lipids.</title>
        <authorList>
            <person name="Villanueva L."/>
            <person name="Von Meijenfeldt F.A.B."/>
            <person name="Westbye A.B."/>
            <person name="Yadav S."/>
            <person name="Hopmans E.C."/>
            <person name="Dutilh B.E."/>
            <person name="Sinninghe Damste J.S."/>
        </authorList>
    </citation>
    <scope>NUCLEOTIDE SEQUENCE [LARGE SCALE GENOMIC DNA]</scope>
    <source>
        <strain evidence="5">NIOZ-UU27</strain>
    </source>
</reference>
<dbReference type="AlphaFoldDB" id="A0A8J6T8P8"/>
<evidence type="ECO:0000256" key="3">
    <source>
        <dbReference type="SAM" id="SignalP"/>
    </source>
</evidence>
<dbReference type="Gene3D" id="3.40.50.2300">
    <property type="match status" value="2"/>
</dbReference>
<evidence type="ECO:0000313" key="5">
    <source>
        <dbReference type="EMBL" id="MBC8177758.1"/>
    </source>
</evidence>
<feature type="chain" id="PRO_5035288955" evidence="3">
    <location>
        <begin position="28"/>
        <end position="464"/>
    </location>
</feature>
<evidence type="ECO:0000256" key="2">
    <source>
        <dbReference type="ARBA" id="ARBA00022729"/>
    </source>
</evidence>
<accession>A0A8J6T8P8</accession>
<dbReference type="Proteomes" id="UP000650524">
    <property type="component" value="Unassembled WGS sequence"/>
</dbReference>
<dbReference type="InterPro" id="IPR028082">
    <property type="entry name" value="Peripla_BP_I"/>
</dbReference>
<name>A0A8J6T8P8_9DELT</name>
<comment type="similarity">
    <text evidence="1">Belongs to the leucine-binding protein family.</text>
</comment>
<dbReference type="Pfam" id="PF13458">
    <property type="entry name" value="Peripla_BP_6"/>
    <property type="match status" value="1"/>
</dbReference>
<dbReference type="InterPro" id="IPR028081">
    <property type="entry name" value="Leu-bd"/>
</dbReference>
<evidence type="ECO:0000256" key="1">
    <source>
        <dbReference type="ARBA" id="ARBA00010062"/>
    </source>
</evidence>
<evidence type="ECO:0000313" key="6">
    <source>
        <dbReference type="Proteomes" id="UP000650524"/>
    </source>
</evidence>